<feature type="compositionally biased region" description="Basic and acidic residues" evidence="9">
    <location>
        <begin position="228"/>
        <end position="237"/>
    </location>
</feature>
<dbReference type="GO" id="GO:0008270">
    <property type="term" value="F:zinc ion binding"/>
    <property type="evidence" value="ECO:0007669"/>
    <property type="project" value="UniProtKB-KW"/>
</dbReference>
<accession>A0ABD1W9X5</accession>
<evidence type="ECO:0000256" key="5">
    <source>
        <dbReference type="ARBA" id="ARBA00022782"/>
    </source>
</evidence>
<evidence type="ECO:0000313" key="11">
    <source>
        <dbReference type="EMBL" id="KAL2546454.1"/>
    </source>
</evidence>
<dbReference type="GO" id="GO:0048440">
    <property type="term" value="P:carpel development"/>
    <property type="evidence" value="ECO:0007669"/>
    <property type="project" value="UniProtKB-ARBA"/>
</dbReference>
<proteinExistence type="predicted"/>
<dbReference type="GO" id="GO:0005634">
    <property type="term" value="C:nucleus"/>
    <property type="evidence" value="ECO:0007669"/>
    <property type="project" value="UniProtKB-SubCell"/>
</dbReference>
<evidence type="ECO:0000313" key="12">
    <source>
        <dbReference type="Proteomes" id="UP001604277"/>
    </source>
</evidence>
<feature type="compositionally biased region" description="Acidic residues" evidence="9">
    <location>
        <begin position="54"/>
        <end position="64"/>
    </location>
</feature>
<evidence type="ECO:0000256" key="7">
    <source>
        <dbReference type="ARBA" id="ARBA00023242"/>
    </source>
</evidence>
<organism evidence="11 12">
    <name type="scientific">Forsythia ovata</name>
    <dbReference type="NCBI Taxonomy" id="205694"/>
    <lineage>
        <taxon>Eukaryota</taxon>
        <taxon>Viridiplantae</taxon>
        <taxon>Streptophyta</taxon>
        <taxon>Embryophyta</taxon>
        <taxon>Tracheophyta</taxon>
        <taxon>Spermatophyta</taxon>
        <taxon>Magnoliopsida</taxon>
        <taxon>eudicotyledons</taxon>
        <taxon>Gunneridae</taxon>
        <taxon>Pentapetalae</taxon>
        <taxon>asterids</taxon>
        <taxon>lamiids</taxon>
        <taxon>Lamiales</taxon>
        <taxon>Oleaceae</taxon>
        <taxon>Forsythieae</taxon>
        <taxon>Forsythia</taxon>
    </lineage>
</organism>
<dbReference type="AlphaFoldDB" id="A0ABD1W9X5"/>
<evidence type="ECO:0000256" key="4">
    <source>
        <dbReference type="ARBA" id="ARBA00022771"/>
    </source>
</evidence>
<keyword evidence="12" id="KW-1185">Reference proteome</keyword>
<evidence type="ECO:0000256" key="2">
    <source>
        <dbReference type="ARBA" id="ARBA00022473"/>
    </source>
</evidence>
<dbReference type="GO" id="GO:0048653">
    <property type="term" value="P:anther development"/>
    <property type="evidence" value="ECO:0007669"/>
    <property type="project" value="UniProtKB-ARBA"/>
</dbReference>
<reference evidence="12" key="1">
    <citation type="submission" date="2024-07" db="EMBL/GenBank/DDBJ databases">
        <title>Two chromosome-level genome assemblies of Korean endemic species Abeliophyllum distichum and Forsythia ovata (Oleaceae).</title>
        <authorList>
            <person name="Jang H."/>
        </authorList>
    </citation>
    <scope>NUCLEOTIDE SEQUENCE [LARGE SCALE GENOMIC DNA]</scope>
</reference>
<dbReference type="PROSITE" id="PS50157">
    <property type="entry name" value="ZINC_FINGER_C2H2_2"/>
    <property type="match status" value="1"/>
</dbReference>
<sequence>MLTTWGQEIRIRGVHAYSLSSPRLVKNPILKSSRHNLLNLRSYVGRNSGNSPDTDNDDNEDDHDAYEVPVEPESWNDSVEIEIEKTGKNSRRIRSKVTVEACLETVWGILRLPKIGQQDLAFGLKFNAKGTIDCYEKDLQTLPYGQKRDIEDGKHRREGPCVGNHCSDAFRKESKYKEEDEHKRQGNMERSEENPLDLNNLPEDYTRDDKELSEDTSSSAGYRKKKSGGKDGKDDSGKVHECRFCSLKFCKSQALGGHMNRHRQERETETLNKARQLVFTNDLAPGAHHLGYLPGGQPIPHGGFHQPPGSDATMPFRSMYPTRIFSGSSPLLPPPPPCQPTAPPQSPYMYTSPSRILPLHSQYPAPPVNDYFVGHALSGSNSRYAAPPPDTNYTYIGAPVGHGFPNGTGPSSGNGPGPCVDGVRDVSMHIEDEGLNWGRR</sequence>
<evidence type="ECO:0000256" key="1">
    <source>
        <dbReference type="ARBA" id="ARBA00004123"/>
    </source>
</evidence>
<feature type="domain" description="C2H2-type" evidence="10">
    <location>
        <begin position="240"/>
        <end position="267"/>
    </location>
</feature>
<keyword evidence="4 8" id="KW-0863">Zinc-finger</keyword>
<evidence type="ECO:0000256" key="9">
    <source>
        <dbReference type="SAM" id="MobiDB-lite"/>
    </source>
</evidence>
<dbReference type="Proteomes" id="UP001604277">
    <property type="component" value="Unassembled WGS sequence"/>
</dbReference>
<feature type="region of interest" description="Disordered" evidence="9">
    <location>
        <begin position="404"/>
        <end position="424"/>
    </location>
</feature>
<dbReference type="PANTHER" id="PTHR45730">
    <property type="entry name" value="ZINC FINGER PROTEIN JAGGED"/>
    <property type="match status" value="1"/>
</dbReference>
<dbReference type="FunFam" id="3.30.160.60:FF:002425">
    <property type="entry name" value="Zinc finger protein STAMENLESS 1"/>
    <property type="match status" value="1"/>
</dbReference>
<feature type="compositionally biased region" description="Basic and acidic residues" evidence="9">
    <location>
        <begin position="172"/>
        <end position="193"/>
    </location>
</feature>
<keyword evidence="5" id="KW-0221">Differentiation</keyword>
<name>A0ABD1W9X5_9LAMI</name>
<dbReference type="PANTHER" id="PTHR45730:SF32">
    <property type="entry name" value="ZINC FINGER PROTEIN JAGGED"/>
    <property type="match status" value="1"/>
</dbReference>
<keyword evidence="3" id="KW-0479">Metal-binding</keyword>
<dbReference type="InterPro" id="IPR013087">
    <property type="entry name" value="Znf_C2H2_type"/>
</dbReference>
<keyword evidence="6" id="KW-0862">Zinc</keyword>
<dbReference type="EMBL" id="JBFOLJ010000004">
    <property type="protein sequence ID" value="KAL2546454.1"/>
    <property type="molecule type" value="Genomic_DNA"/>
</dbReference>
<evidence type="ECO:0000256" key="3">
    <source>
        <dbReference type="ARBA" id="ARBA00022723"/>
    </source>
</evidence>
<feature type="region of interest" description="Disordered" evidence="9">
    <location>
        <begin position="172"/>
        <end position="237"/>
    </location>
</feature>
<feature type="compositionally biased region" description="Gly residues" evidence="9">
    <location>
        <begin position="404"/>
        <end position="416"/>
    </location>
</feature>
<comment type="caution">
    <text evidence="11">The sequence shown here is derived from an EMBL/GenBank/DDBJ whole genome shotgun (WGS) entry which is preliminary data.</text>
</comment>
<evidence type="ECO:0000259" key="10">
    <source>
        <dbReference type="PROSITE" id="PS50157"/>
    </source>
</evidence>
<feature type="region of interest" description="Disordered" evidence="9">
    <location>
        <begin position="43"/>
        <end position="65"/>
    </location>
</feature>
<dbReference type="PROSITE" id="PS00028">
    <property type="entry name" value="ZINC_FINGER_C2H2_1"/>
    <property type="match status" value="1"/>
</dbReference>
<protein>
    <submittedName>
        <fullName evidence="11">Zinc finger protein JAGGED-like</fullName>
    </submittedName>
</protein>
<comment type="subcellular location">
    <subcellularLocation>
        <location evidence="1">Nucleus</location>
    </subcellularLocation>
</comment>
<keyword evidence="7" id="KW-0539">Nucleus</keyword>
<evidence type="ECO:0000256" key="8">
    <source>
        <dbReference type="PROSITE-ProRule" id="PRU00042"/>
    </source>
</evidence>
<dbReference type="GO" id="GO:0030154">
    <property type="term" value="P:cell differentiation"/>
    <property type="evidence" value="ECO:0007669"/>
    <property type="project" value="UniProtKB-KW"/>
</dbReference>
<evidence type="ECO:0000256" key="6">
    <source>
        <dbReference type="ARBA" id="ARBA00022833"/>
    </source>
</evidence>
<dbReference type="Gene3D" id="3.30.160.60">
    <property type="entry name" value="Classic Zinc Finger"/>
    <property type="match status" value="1"/>
</dbReference>
<keyword evidence="2" id="KW-0217">Developmental protein</keyword>
<feature type="compositionally biased region" description="Pro residues" evidence="9">
    <location>
        <begin position="331"/>
        <end position="345"/>
    </location>
</feature>
<gene>
    <name evidence="11" type="ORF">Fot_15687</name>
</gene>
<feature type="region of interest" description="Disordered" evidence="9">
    <location>
        <begin position="325"/>
        <end position="345"/>
    </location>
</feature>
<dbReference type="InterPro" id="IPR045320">
    <property type="entry name" value="JAGGED/SL1-like"/>
</dbReference>